<dbReference type="OrthoDB" id="4272688at2"/>
<accession>A0A4V6IN34</accession>
<dbReference type="RefSeq" id="WP_134491866.1">
    <property type="nucleotide sequence ID" value="NZ_CP139089.1"/>
</dbReference>
<proteinExistence type="predicted"/>
<dbReference type="EMBL" id="LR536450">
    <property type="protein sequence ID" value="VFU10934.1"/>
    <property type="molecule type" value="Genomic_DNA"/>
</dbReference>
<dbReference type="Proteomes" id="UP000294360">
    <property type="component" value="Chromosome"/>
</dbReference>
<name>A0A4V6IN34_METTU</name>
<dbReference type="AlphaFoldDB" id="A0A4V6IN34"/>
<evidence type="ECO:0000313" key="3">
    <source>
        <dbReference type="Proteomes" id="UP000294360"/>
    </source>
</evidence>
<sequence length="168" mass="18634">MNLSIQPMQWTILPELQNAPLLDDEDLACLRDVRDALARHGKLQRFAVHLAHKHFALAPDEILIEQPDPDGRTQHVTVGRLADAPEAQPTTWLFEEGPEFLLADAVYCVCVSDPNKTDACIRHGKSRSPGGAYQKDEGAKGQRISEEKGRHERGFPVGGHDGGRERGR</sequence>
<evidence type="ECO:0000256" key="1">
    <source>
        <dbReference type="SAM" id="MobiDB-lite"/>
    </source>
</evidence>
<gene>
    <name evidence="2" type="ORF">MTUNDRAET4_4053</name>
</gene>
<organism evidence="2 3">
    <name type="scientific">Methylocella tundrae</name>
    <dbReference type="NCBI Taxonomy" id="227605"/>
    <lineage>
        <taxon>Bacteria</taxon>
        <taxon>Pseudomonadati</taxon>
        <taxon>Pseudomonadota</taxon>
        <taxon>Alphaproteobacteria</taxon>
        <taxon>Hyphomicrobiales</taxon>
        <taxon>Beijerinckiaceae</taxon>
        <taxon>Methylocella</taxon>
    </lineage>
</organism>
<protein>
    <submittedName>
        <fullName evidence="2">Uncharacterized protein</fullName>
    </submittedName>
</protein>
<reference evidence="2 3" key="1">
    <citation type="submission" date="2019-03" db="EMBL/GenBank/DDBJ databases">
        <authorList>
            <person name="Kox A.R. M."/>
        </authorList>
    </citation>
    <scope>NUCLEOTIDE SEQUENCE [LARGE SCALE GENOMIC DNA]</scope>
    <source>
        <strain evidence="2">MTUNDRAET4 annotated genome</strain>
    </source>
</reference>
<feature type="compositionally biased region" description="Basic and acidic residues" evidence="1">
    <location>
        <begin position="134"/>
        <end position="154"/>
    </location>
</feature>
<evidence type="ECO:0000313" key="2">
    <source>
        <dbReference type="EMBL" id="VFU10934.1"/>
    </source>
</evidence>
<feature type="region of interest" description="Disordered" evidence="1">
    <location>
        <begin position="119"/>
        <end position="168"/>
    </location>
</feature>
<dbReference type="KEGG" id="mtun:MTUNDRAET4_4053"/>